<dbReference type="Pfam" id="PF09458">
    <property type="entry name" value="H_lectin"/>
    <property type="match status" value="1"/>
</dbReference>
<dbReference type="Gene3D" id="2.60.40.2080">
    <property type="match status" value="1"/>
</dbReference>
<dbReference type="PANTHER" id="PTHR46082">
    <property type="entry name" value="ATP/GTP-BINDING PROTEIN-RELATED"/>
    <property type="match status" value="1"/>
</dbReference>
<organism evidence="3 4">
    <name type="scientific">Orbilia blumenaviensis</name>
    <dbReference type="NCBI Taxonomy" id="1796055"/>
    <lineage>
        <taxon>Eukaryota</taxon>
        <taxon>Fungi</taxon>
        <taxon>Dikarya</taxon>
        <taxon>Ascomycota</taxon>
        <taxon>Pezizomycotina</taxon>
        <taxon>Orbiliomycetes</taxon>
        <taxon>Orbiliales</taxon>
        <taxon>Orbiliaceae</taxon>
        <taxon>Orbilia</taxon>
    </lineage>
</organism>
<dbReference type="GO" id="GO:0007155">
    <property type="term" value="P:cell adhesion"/>
    <property type="evidence" value="ECO:0007669"/>
    <property type="project" value="InterPro"/>
</dbReference>
<dbReference type="InterPro" id="IPR019019">
    <property type="entry name" value="H-type_lectin_domain"/>
</dbReference>
<dbReference type="SUPFAM" id="SSF141086">
    <property type="entry name" value="Agglutinin HPA-like"/>
    <property type="match status" value="1"/>
</dbReference>
<dbReference type="GO" id="GO:0009116">
    <property type="term" value="P:nucleoside metabolic process"/>
    <property type="evidence" value="ECO:0007669"/>
    <property type="project" value="InterPro"/>
</dbReference>
<evidence type="ECO:0000256" key="1">
    <source>
        <dbReference type="SAM" id="MobiDB-lite"/>
    </source>
</evidence>
<dbReference type="GO" id="GO:0003824">
    <property type="term" value="F:catalytic activity"/>
    <property type="evidence" value="ECO:0007669"/>
    <property type="project" value="InterPro"/>
</dbReference>
<dbReference type="InterPro" id="IPR035994">
    <property type="entry name" value="Nucleoside_phosphorylase_sf"/>
</dbReference>
<evidence type="ECO:0000313" key="4">
    <source>
        <dbReference type="Proteomes" id="UP001373714"/>
    </source>
</evidence>
<feature type="compositionally biased region" description="Polar residues" evidence="1">
    <location>
        <begin position="10"/>
        <end position="32"/>
    </location>
</feature>
<dbReference type="EMBL" id="JAVHNS010000004">
    <property type="protein sequence ID" value="KAK6358041.1"/>
    <property type="molecule type" value="Genomic_DNA"/>
</dbReference>
<reference evidence="3 4" key="1">
    <citation type="submission" date="2019-10" db="EMBL/GenBank/DDBJ databases">
        <authorList>
            <person name="Palmer J.M."/>
        </authorList>
    </citation>
    <scope>NUCLEOTIDE SEQUENCE [LARGE SCALE GENOMIC DNA]</scope>
    <source>
        <strain evidence="3 4">TWF730</strain>
    </source>
</reference>
<feature type="region of interest" description="Disordered" evidence="1">
    <location>
        <begin position="414"/>
        <end position="435"/>
    </location>
</feature>
<name>A0AAV9VAX6_9PEZI</name>
<dbReference type="InterPro" id="IPR053137">
    <property type="entry name" value="NLR-like"/>
</dbReference>
<feature type="region of interest" description="Disordered" evidence="1">
    <location>
        <begin position="1"/>
        <end position="32"/>
    </location>
</feature>
<dbReference type="SUPFAM" id="SSF53167">
    <property type="entry name" value="Purine and uridine phosphorylases"/>
    <property type="match status" value="1"/>
</dbReference>
<dbReference type="PANTHER" id="PTHR46082:SF11">
    <property type="entry name" value="AAA+ ATPASE DOMAIN-CONTAINING PROTEIN-RELATED"/>
    <property type="match status" value="1"/>
</dbReference>
<evidence type="ECO:0000259" key="2">
    <source>
        <dbReference type="Pfam" id="PF09458"/>
    </source>
</evidence>
<dbReference type="GO" id="GO:0030246">
    <property type="term" value="F:carbohydrate binding"/>
    <property type="evidence" value="ECO:0007669"/>
    <property type="project" value="InterPro"/>
</dbReference>
<gene>
    <name evidence="3" type="ORF">TWF730_007395</name>
</gene>
<dbReference type="Gene3D" id="3.40.50.1580">
    <property type="entry name" value="Nucleoside phosphorylase domain"/>
    <property type="match status" value="1"/>
</dbReference>
<sequence>METKKHDPESTTNKDWATKYANFSSPGPSATQRTLRHDDYTVGLFVTLDTELEALKLLLDEGHEQLSSDEKDSNNYVLGRMGVHNVVIVSPGLYAEAGDSSIAAQMVENLARAFKSVRFGLLVGVGGGAPTSPNLEDPSKDIRLGDVVVADSNCMNCLQGGVLQYDVARWRADGEFSITSRSKQLPAILSKGVRLLRSDHSFGRGEMNQYIQDGIAVAEALKPSHSRDFNFPGQDRDRLYKSNYWHVGGNDCSGCNKKVVERRLQRDSNDPEVHYGLIASSDIPMKSTEHRDKLRNGWGVSCFETGAAGLKEDFPCVVVRGISHYSDDHKNERWESYAAIVAAAYAKDLLRIIKWSEVAALPSLLTPARTTLPDPTATGTRVPITSPSAGPSGSGATTGLGNRVAQLETPPQKFAENPIPRKQKEADAGTWETPLKPSDEAQQRIEFLKPFSSLPTVVVGISAADGDASTNFRFRVLATDIDLKGFTLRVKTWGDAMLHNCAVSWSAQGDEISI</sequence>
<dbReference type="AlphaFoldDB" id="A0AAV9VAX6"/>
<dbReference type="InterPro" id="IPR037221">
    <property type="entry name" value="H-type_lectin_dom_sf"/>
</dbReference>
<comment type="caution">
    <text evidence="3">The sequence shown here is derived from an EMBL/GenBank/DDBJ whole genome shotgun (WGS) entry which is preliminary data.</text>
</comment>
<dbReference type="Proteomes" id="UP001373714">
    <property type="component" value="Unassembled WGS sequence"/>
</dbReference>
<accession>A0AAV9VAX6</accession>
<protein>
    <recommendedName>
        <fullName evidence="2">H-type lectin domain-containing protein</fullName>
    </recommendedName>
</protein>
<keyword evidence="4" id="KW-1185">Reference proteome</keyword>
<proteinExistence type="predicted"/>
<evidence type="ECO:0000313" key="3">
    <source>
        <dbReference type="EMBL" id="KAK6358041.1"/>
    </source>
</evidence>
<feature type="domain" description="H-type lectin" evidence="2">
    <location>
        <begin position="442"/>
        <end position="507"/>
    </location>
</feature>
<feature type="region of interest" description="Disordered" evidence="1">
    <location>
        <begin position="367"/>
        <end position="400"/>
    </location>
</feature>